<evidence type="ECO:0000313" key="3">
    <source>
        <dbReference type="EMBL" id="QFU76773.1"/>
    </source>
</evidence>
<keyword evidence="1" id="KW-0812">Transmembrane</keyword>
<dbReference type="RefSeq" id="WP_153239915.1">
    <property type="nucleotide sequence ID" value="NZ_CP036422.1"/>
</dbReference>
<reference evidence="3 4" key="1">
    <citation type="submission" date="2019-02" db="EMBL/GenBank/DDBJ databases">
        <authorList>
            <person name="Li S.-H."/>
        </authorList>
    </citation>
    <scope>NUCLEOTIDE SEQUENCE [LARGE SCALE GENOMIC DNA]</scope>
    <source>
        <strain evidence="3 4">IMCC14385</strain>
    </source>
</reference>
<protein>
    <recommendedName>
        <fullName evidence="2">DM13 domain-containing protein</fullName>
    </recommendedName>
</protein>
<feature type="domain" description="DM13" evidence="2">
    <location>
        <begin position="53"/>
        <end position="158"/>
    </location>
</feature>
<accession>A0A5P9NLN1</accession>
<sequence>MTIARKLLLIVSHLGIGVLGFVLGIYTLPILMAPAPPELGQVSAVEEGAQYQGEFRRDLEDSDFLHWGEGTVSLSPDAVVFRGSLAPGPAYRLYLSPRFVETEAAFEALKPQMEQVGNIDTFENFVVNVPPGVSIEDYNTVIVWCESFGQFITAAQYRQ</sequence>
<keyword evidence="1" id="KW-0472">Membrane</keyword>
<dbReference type="PROSITE" id="PS51549">
    <property type="entry name" value="DM13"/>
    <property type="match status" value="1"/>
</dbReference>
<dbReference type="KEGG" id="halc:EY643_14545"/>
<dbReference type="Pfam" id="PF10517">
    <property type="entry name" value="DM13"/>
    <property type="match status" value="1"/>
</dbReference>
<dbReference type="Proteomes" id="UP000326287">
    <property type="component" value="Chromosome"/>
</dbReference>
<dbReference type="AlphaFoldDB" id="A0A5P9NLN1"/>
<proteinExistence type="predicted"/>
<dbReference type="InterPro" id="IPR019545">
    <property type="entry name" value="DM13_domain"/>
</dbReference>
<keyword evidence="4" id="KW-1185">Reference proteome</keyword>
<dbReference type="EMBL" id="CP036422">
    <property type="protein sequence ID" value="QFU76773.1"/>
    <property type="molecule type" value="Genomic_DNA"/>
</dbReference>
<feature type="transmembrane region" description="Helical" evidence="1">
    <location>
        <begin position="7"/>
        <end position="28"/>
    </location>
</feature>
<name>A0A5P9NLN1_9GAMM</name>
<dbReference type="OrthoDB" id="6106486at2"/>
<evidence type="ECO:0000313" key="4">
    <source>
        <dbReference type="Proteomes" id="UP000326287"/>
    </source>
</evidence>
<keyword evidence="1" id="KW-1133">Transmembrane helix</keyword>
<evidence type="ECO:0000256" key="1">
    <source>
        <dbReference type="SAM" id="Phobius"/>
    </source>
</evidence>
<organism evidence="3 4">
    <name type="scientific">Halioglobus maricola</name>
    <dbReference type="NCBI Taxonomy" id="2601894"/>
    <lineage>
        <taxon>Bacteria</taxon>
        <taxon>Pseudomonadati</taxon>
        <taxon>Pseudomonadota</taxon>
        <taxon>Gammaproteobacteria</taxon>
        <taxon>Cellvibrionales</taxon>
        <taxon>Halieaceae</taxon>
        <taxon>Halioglobus</taxon>
    </lineage>
</organism>
<evidence type="ECO:0000259" key="2">
    <source>
        <dbReference type="PROSITE" id="PS51549"/>
    </source>
</evidence>
<gene>
    <name evidence="3" type="ORF">EY643_14545</name>
</gene>